<name>A0A3M9Y178_9PEZI</name>
<feature type="transmembrane region" description="Helical" evidence="1">
    <location>
        <begin position="347"/>
        <end position="366"/>
    </location>
</feature>
<dbReference type="Proteomes" id="UP000267145">
    <property type="component" value="Unassembled WGS sequence"/>
</dbReference>
<dbReference type="PANTHER" id="PTHR10622">
    <property type="entry name" value="HET DOMAIN-CONTAINING PROTEIN"/>
    <property type="match status" value="1"/>
</dbReference>
<proteinExistence type="predicted"/>
<keyword evidence="1" id="KW-1133">Transmembrane helix</keyword>
<dbReference type="PANTHER" id="PTHR10622:SF10">
    <property type="entry name" value="HET DOMAIN-CONTAINING PROTEIN"/>
    <property type="match status" value="1"/>
</dbReference>
<dbReference type="RefSeq" id="XP_028492182.1">
    <property type="nucleotide sequence ID" value="XM_028635244.1"/>
</dbReference>
<dbReference type="GeneID" id="39604688"/>
<accession>A0A3M9Y178</accession>
<organism evidence="2 3">
    <name type="scientific">Verticillium nonalfalfae</name>
    <dbReference type="NCBI Taxonomy" id="1051616"/>
    <lineage>
        <taxon>Eukaryota</taxon>
        <taxon>Fungi</taxon>
        <taxon>Dikarya</taxon>
        <taxon>Ascomycota</taxon>
        <taxon>Pezizomycotina</taxon>
        <taxon>Sordariomycetes</taxon>
        <taxon>Hypocreomycetidae</taxon>
        <taxon>Glomerellales</taxon>
        <taxon>Plectosphaerellaceae</taxon>
        <taxon>Verticillium</taxon>
    </lineage>
</organism>
<keyword evidence="1" id="KW-0472">Membrane</keyword>
<feature type="transmembrane region" description="Helical" evidence="1">
    <location>
        <begin position="72"/>
        <end position="94"/>
    </location>
</feature>
<protein>
    <submittedName>
        <fullName evidence="2">Uncharacterized protein</fullName>
    </submittedName>
</protein>
<dbReference type="AlphaFoldDB" id="A0A3M9Y178"/>
<evidence type="ECO:0000256" key="1">
    <source>
        <dbReference type="SAM" id="Phobius"/>
    </source>
</evidence>
<dbReference type="EMBL" id="RBVV01000118">
    <property type="protein sequence ID" value="RNJ54024.1"/>
    <property type="molecule type" value="Genomic_DNA"/>
</dbReference>
<keyword evidence="1" id="KW-0812">Transmembrane</keyword>
<sequence>MFDFAKSTSTSHPLDHVKLTDDRSAMTEKRQRCEGILSLMTYLIDAFALAYLLPIESVLKERFEDSFLRSVWYVLCGIGYSTAMQFTIAAQVFLEIHHLMRMDVRYARNQATLRFARLDEDAKAFSIAHRSFGYGYLQEEDYQYINHLHKKAAILFSDHYNQVHVGFAAEESRPYDADWNYFGSKRELAAPLSQITGISMSYLSGALHFRDACIATKMSWMAGRETTREEDMAYSMAGIFNVNMDAQYGEGRKAFMRLQHALIAKNDESLFAWKMPAGVADEQEYRSPIPTVELGPYEWGLLAASPSWFAGCGAMNTHSSRGVVRHRGGFTLTPQGISGPIGRREHYTAAILSGLTVVGMIPYHMWLKKREKTTLRYALNCWDESAPGTAKAVQVLLRPVSRNPAVFVRTECQTYELVDSVKNTSYSMVGTVMQPELY</sequence>
<keyword evidence="3" id="KW-1185">Reference proteome</keyword>
<gene>
    <name evidence="2" type="ORF">D7B24_000999</name>
</gene>
<dbReference type="STRING" id="1051616.A0A3M9Y178"/>
<comment type="caution">
    <text evidence="2">The sequence shown here is derived from an EMBL/GenBank/DDBJ whole genome shotgun (WGS) entry which is preliminary data.</text>
</comment>
<evidence type="ECO:0000313" key="3">
    <source>
        <dbReference type="Proteomes" id="UP000267145"/>
    </source>
</evidence>
<evidence type="ECO:0000313" key="2">
    <source>
        <dbReference type="EMBL" id="RNJ54024.1"/>
    </source>
</evidence>
<feature type="transmembrane region" description="Helical" evidence="1">
    <location>
        <begin position="33"/>
        <end position="52"/>
    </location>
</feature>
<reference evidence="2 3" key="1">
    <citation type="submission" date="2018-10" db="EMBL/GenBank/DDBJ databases">
        <title>Genome sequence of Verticillium nonalfalfae VnAa140.</title>
        <authorList>
            <person name="Stajich J.E."/>
            <person name="Kasson M.T."/>
        </authorList>
    </citation>
    <scope>NUCLEOTIDE SEQUENCE [LARGE SCALE GENOMIC DNA]</scope>
    <source>
        <strain evidence="2 3">VnAa140</strain>
    </source>
</reference>